<dbReference type="PANTHER" id="PTHR43681">
    <property type="entry name" value="TRANSMEMBRANE GTPASE FZO"/>
    <property type="match status" value="1"/>
</dbReference>
<keyword evidence="1" id="KW-0472">Membrane</keyword>
<dbReference type="Gene3D" id="3.40.50.300">
    <property type="entry name" value="P-loop containing nucleotide triphosphate hydrolases"/>
    <property type="match status" value="1"/>
</dbReference>
<comment type="caution">
    <text evidence="3">The sequence shown here is derived from an EMBL/GenBank/DDBJ whole genome shotgun (WGS) entry which is preliminary data.</text>
</comment>
<dbReference type="STRING" id="1077974.GOEFS_051_00070"/>
<feature type="transmembrane region" description="Helical" evidence="1">
    <location>
        <begin position="449"/>
        <end position="482"/>
    </location>
</feature>
<evidence type="ECO:0000259" key="2">
    <source>
        <dbReference type="Pfam" id="PF00350"/>
    </source>
</evidence>
<feature type="domain" description="Dynamin N-terminal" evidence="2">
    <location>
        <begin position="43"/>
        <end position="200"/>
    </location>
</feature>
<evidence type="ECO:0000256" key="1">
    <source>
        <dbReference type="SAM" id="Phobius"/>
    </source>
</evidence>
<dbReference type="InterPro" id="IPR027417">
    <property type="entry name" value="P-loop_NTPase"/>
</dbReference>
<organism evidence="3 4">
    <name type="scientific">Gordonia effusa NBRC 100432</name>
    <dbReference type="NCBI Taxonomy" id="1077974"/>
    <lineage>
        <taxon>Bacteria</taxon>
        <taxon>Bacillati</taxon>
        <taxon>Actinomycetota</taxon>
        <taxon>Actinomycetes</taxon>
        <taxon>Mycobacteriales</taxon>
        <taxon>Gordoniaceae</taxon>
        <taxon>Gordonia</taxon>
    </lineage>
</organism>
<proteinExistence type="predicted"/>
<accession>H0QZR1</accession>
<gene>
    <name evidence="3" type="ORF">GOEFS_051_00070</name>
</gene>
<dbReference type="AlphaFoldDB" id="H0QZR1"/>
<dbReference type="InterPro" id="IPR051943">
    <property type="entry name" value="TRAFAC_Dynamin-like_GTPase"/>
</dbReference>
<protein>
    <recommendedName>
        <fullName evidence="2">Dynamin N-terminal domain-containing protein</fullName>
    </recommendedName>
</protein>
<sequence>MLDDVDAHHQLLDAARVTLIANDLPQVADLADSKLGKGRHMCVVVAGEVNRGKTSLINALVGRSVVPAHADAATQLAVSVSLSDSVNSPVFHLLAGERSAVVSAEKFAAAVNGDDDDARVGVSGAAVTLPDSALGMVTVIDTPGTGGLDRRVAELTTATASQECVLLLVCDASSPLSAPEVEFARAASATADATIVVITKTDQHLMTWRSVAAENSRLLREHLGVVVPVIGVSCERACQAQSLPTDDRAAHDRASGISELREEIGRRLIRSQEHQESAAAHVLVQGLHRVRSQILATMSDLADSDTAASRHAHVAASDLSDLLAEQRQWEYNLARDLALVRGRAIEGTDQRLAQVHSKWVTRIGAQGVTAIRRNPTLVTDEVQRDLEELIAAVLGDLVSDLRRSIVAARFGDDPLVWEALYSRICEAVGGRRLDSAPVARRQGIVDPSLLSIGVIGSSVIGGLVGVTAAGVGAVLGGVWVAVNLGFRAARAGKQNLLAWLRDTEGTARTAIGRIVDVVVTHARTEVSVAYRENLQTRLDKQRAMAAALSTAAADSGERRRRRLLSVEQNLEIVDGQIAELNALLSQSGR</sequence>
<evidence type="ECO:0000313" key="3">
    <source>
        <dbReference type="EMBL" id="GAB18312.1"/>
    </source>
</evidence>
<reference evidence="3 4" key="1">
    <citation type="submission" date="2011-12" db="EMBL/GenBank/DDBJ databases">
        <title>Whole genome shotgun sequence of Gordonia effusa NBRC 100432.</title>
        <authorList>
            <person name="Yoshida I."/>
            <person name="Takarada H."/>
            <person name="Hosoyama A."/>
            <person name="Tsuchikane K."/>
            <person name="Katsumata H."/>
            <person name="Yamazaki S."/>
            <person name="Fujita N."/>
        </authorList>
    </citation>
    <scope>NUCLEOTIDE SEQUENCE [LARGE SCALE GENOMIC DNA]</scope>
    <source>
        <strain evidence="3 4">NBRC 100432</strain>
    </source>
</reference>
<dbReference type="InterPro" id="IPR045063">
    <property type="entry name" value="Dynamin_N"/>
</dbReference>
<keyword evidence="1" id="KW-0812">Transmembrane</keyword>
<dbReference type="eggNOG" id="COG0699">
    <property type="taxonomic scope" value="Bacteria"/>
</dbReference>
<dbReference type="PANTHER" id="PTHR43681:SF1">
    <property type="entry name" value="SARCALUMENIN"/>
    <property type="match status" value="1"/>
</dbReference>
<dbReference type="EMBL" id="BAEH01000051">
    <property type="protein sequence ID" value="GAB18312.1"/>
    <property type="molecule type" value="Genomic_DNA"/>
</dbReference>
<dbReference type="Pfam" id="PF00350">
    <property type="entry name" value="Dynamin_N"/>
    <property type="match status" value="1"/>
</dbReference>
<name>H0QZR1_9ACTN</name>
<evidence type="ECO:0000313" key="4">
    <source>
        <dbReference type="Proteomes" id="UP000035034"/>
    </source>
</evidence>
<keyword evidence="4" id="KW-1185">Reference proteome</keyword>
<dbReference type="Proteomes" id="UP000035034">
    <property type="component" value="Unassembled WGS sequence"/>
</dbReference>
<keyword evidence="1" id="KW-1133">Transmembrane helix</keyword>
<dbReference type="SUPFAM" id="SSF52540">
    <property type="entry name" value="P-loop containing nucleoside triphosphate hydrolases"/>
    <property type="match status" value="1"/>
</dbReference>